<keyword evidence="3" id="KW-0804">Transcription</keyword>
<evidence type="ECO:0000259" key="4">
    <source>
        <dbReference type="PROSITE" id="PS01124"/>
    </source>
</evidence>
<dbReference type="SUPFAM" id="SSF46689">
    <property type="entry name" value="Homeodomain-like"/>
    <property type="match status" value="2"/>
</dbReference>
<dbReference type="GO" id="GO:0043565">
    <property type="term" value="F:sequence-specific DNA binding"/>
    <property type="evidence" value="ECO:0007669"/>
    <property type="project" value="InterPro"/>
</dbReference>
<comment type="caution">
    <text evidence="5">The sequence shown here is derived from an EMBL/GenBank/DDBJ whole genome shotgun (WGS) entry which is preliminary data.</text>
</comment>
<dbReference type="Gene3D" id="1.10.10.60">
    <property type="entry name" value="Homeodomain-like"/>
    <property type="match status" value="2"/>
</dbReference>
<dbReference type="GO" id="GO:0003700">
    <property type="term" value="F:DNA-binding transcription factor activity"/>
    <property type="evidence" value="ECO:0007669"/>
    <property type="project" value="InterPro"/>
</dbReference>
<name>A0A1Y3P6Y5_9PSED</name>
<dbReference type="RefSeq" id="WP_087267982.1">
    <property type="nucleotide sequence ID" value="NZ_JBJGBV010000006.1"/>
</dbReference>
<keyword evidence="1" id="KW-0805">Transcription regulation</keyword>
<keyword evidence="6" id="KW-1185">Reference proteome</keyword>
<reference evidence="5 6" key="1">
    <citation type="journal article" date="2017" name="Syst. Appl. Microbiol.">
        <title>Pseudomonas caspiana sp. nov., a citrus pathogen in the Pseudomonas syringae phylogenetic group.</title>
        <authorList>
            <person name="Busquets A."/>
            <person name="Gomila M."/>
            <person name="Beiki F."/>
            <person name="Mulet M."/>
            <person name="Rahimian H."/>
            <person name="Garcia-Valdes E."/>
            <person name="Lalucat J."/>
        </authorList>
    </citation>
    <scope>NUCLEOTIDE SEQUENCE [LARGE SCALE GENOMIC DNA]</scope>
    <source>
        <strain evidence="5 6">FBF102</strain>
    </source>
</reference>
<evidence type="ECO:0000313" key="6">
    <source>
        <dbReference type="Proteomes" id="UP000195440"/>
    </source>
</evidence>
<gene>
    <name evidence="5" type="ORF">AUC60_13380</name>
</gene>
<dbReference type="PANTHER" id="PTHR43280:SF27">
    <property type="entry name" value="TRANSCRIPTIONAL REGULATOR MTLR"/>
    <property type="match status" value="1"/>
</dbReference>
<dbReference type="AlphaFoldDB" id="A0A1Y3P6Y5"/>
<proteinExistence type="predicted"/>
<dbReference type="GO" id="GO:0009893">
    <property type="term" value="P:positive regulation of metabolic process"/>
    <property type="evidence" value="ECO:0007669"/>
    <property type="project" value="UniProtKB-ARBA"/>
</dbReference>
<dbReference type="InterPro" id="IPR003313">
    <property type="entry name" value="AraC-bd"/>
</dbReference>
<dbReference type="OrthoDB" id="9816011at2"/>
<dbReference type="PROSITE" id="PS00041">
    <property type="entry name" value="HTH_ARAC_FAMILY_1"/>
    <property type="match status" value="1"/>
</dbReference>
<evidence type="ECO:0000256" key="1">
    <source>
        <dbReference type="ARBA" id="ARBA00023015"/>
    </source>
</evidence>
<evidence type="ECO:0000256" key="2">
    <source>
        <dbReference type="ARBA" id="ARBA00023125"/>
    </source>
</evidence>
<feature type="domain" description="HTH araC/xylS-type" evidence="4">
    <location>
        <begin position="197"/>
        <end position="295"/>
    </location>
</feature>
<dbReference type="EMBL" id="LOHF01000010">
    <property type="protein sequence ID" value="OUM73303.1"/>
    <property type="molecule type" value="Genomic_DNA"/>
</dbReference>
<organism evidence="5 6">
    <name type="scientific">Pseudomonas caspiana</name>
    <dbReference type="NCBI Taxonomy" id="1451454"/>
    <lineage>
        <taxon>Bacteria</taxon>
        <taxon>Pseudomonadati</taxon>
        <taxon>Pseudomonadota</taxon>
        <taxon>Gammaproteobacteria</taxon>
        <taxon>Pseudomonadales</taxon>
        <taxon>Pseudomonadaceae</taxon>
        <taxon>Pseudomonas</taxon>
    </lineage>
</organism>
<sequence length="316" mass="35606">MAESLTSLFEHSPAELEIILPQPEQSFRWYEHDYPYPLARWNHHPEFEIHLIRHGSGKLVAGDYIGAFGAGHVALIGPDLPHDWMGDLAPQEYLQGRDVVLQFDGGSLLKLRQLLPELGHLQPLFERARRGIEFTDGTAIEAARLLEAIGPAQGLNRLVLFLQLLGVLLNAPPTEAKLLASACYAPTLDAKSAERIHKAFEYLQAELTGDVRVSVIADRLHMSEPGFSRFFKRVTGHGFIDLMRKLRIQRACRLLVQTPMSVADVCFEVGYSNLSNFNRHFRYEMQLTPSEYRRDPAVTLFNLHKAQPSVTSIALC</sequence>
<dbReference type="Proteomes" id="UP000195440">
    <property type="component" value="Unassembled WGS sequence"/>
</dbReference>
<evidence type="ECO:0000256" key="3">
    <source>
        <dbReference type="ARBA" id="ARBA00023163"/>
    </source>
</evidence>
<dbReference type="PROSITE" id="PS01124">
    <property type="entry name" value="HTH_ARAC_FAMILY_2"/>
    <property type="match status" value="1"/>
</dbReference>
<protein>
    <submittedName>
        <fullName evidence="5">AraC family transcriptional regulator</fullName>
    </submittedName>
</protein>
<dbReference type="InterPro" id="IPR018060">
    <property type="entry name" value="HTH_AraC"/>
</dbReference>
<dbReference type="InterPro" id="IPR009057">
    <property type="entry name" value="Homeodomain-like_sf"/>
</dbReference>
<dbReference type="SMART" id="SM00342">
    <property type="entry name" value="HTH_ARAC"/>
    <property type="match status" value="1"/>
</dbReference>
<dbReference type="InterPro" id="IPR018062">
    <property type="entry name" value="HTH_AraC-typ_CS"/>
</dbReference>
<dbReference type="Pfam" id="PF12833">
    <property type="entry name" value="HTH_18"/>
    <property type="match status" value="1"/>
</dbReference>
<dbReference type="Pfam" id="PF02311">
    <property type="entry name" value="AraC_binding"/>
    <property type="match status" value="1"/>
</dbReference>
<dbReference type="CDD" id="cd06976">
    <property type="entry name" value="cupin_MtlR-like_N"/>
    <property type="match status" value="1"/>
</dbReference>
<accession>A0A1Y3P6Y5</accession>
<dbReference type="PANTHER" id="PTHR43280">
    <property type="entry name" value="ARAC-FAMILY TRANSCRIPTIONAL REGULATOR"/>
    <property type="match status" value="1"/>
</dbReference>
<keyword evidence="2" id="KW-0238">DNA-binding</keyword>
<evidence type="ECO:0000313" key="5">
    <source>
        <dbReference type="EMBL" id="OUM73303.1"/>
    </source>
</evidence>